<dbReference type="Proteomes" id="UP000270190">
    <property type="component" value="Unassembled WGS sequence"/>
</dbReference>
<evidence type="ECO:0000313" key="2">
    <source>
        <dbReference type="EMBL" id="ATF25477.1"/>
    </source>
</evidence>
<evidence type="ECO:0008006" key="6">
    <source>
        <dbReference type="Google" id="ProtNLM"/>
    </source>
</evidence>
<feature type="transmembrane region" description="Helical" evidence="1">
    <location>
        <begin position="35"/>
        <end position="56"/>
    </location>
</feature>
<dbReference type="AlphaFoldDB" id="A0A1D2LJV1"/>
<accession>A0A1D2LJV1</accession>
<feature type="transmembrane region" description="Helical" evidence="1">
    <location>
        <begin position="7"/>
        <end position="29"/>
    </location>
</feature>
<reference evidence="5" key="3">
    <citation type="submission" date="2018-04" db="EMBL/GenBank/DDBJ databases">
        <authorList>
            <person name="Illikoud N."/>
        </authorList>
    </citation>
    <scope>NUCLEOTIDE SEQUENCE [LARGE SCALE GENOMIC DNA]</scope>
</reference>
<protein>
    <recommendedName>
        <fullName evidence="6">Sensor histidine kinase</fullName>
    </recommendedName>
</protein>
<dbReference type="GeneID" id="66537974"/>
<keyword evidence="1" id="KW-0812">Transmembrane</keyword>
<reference evidence="2 4" key="1">
    <citation type="submission" date="2017-09" db="EMBL/GenBank/DDBJ databases">
        <title>Complete Genome Sequences of Two Strains of the Meat Spoilage Bacterium Brochothrix thermosphacta Isolated from Ground Chicken.</title>
        <authorList>
            <person name="Paoli G.C."/>
            <person name="Wijey C."/>
            <person name="Chen C.-Y."/>
            <person name="Nguyen L."/>
            <person name="Yan X."/>
            <person name="Irwin P.L."/>
        </authorList>
    </citation>
    <scope>NUCLEOTIDE SEQUENCE [LARGE SCALE GENOMIC DNA]</scope>
    <source>
        <strain evidence="2 4">BI</strain>
    </source>
</reference>
<dbReference type="EMBL" id="OUNC01000083">
    <property type="protein sequence ID" value="SPP30832.1"/>
    <property type="molecule type" value="Genomic_DNA"/>
</dbReference>
<gene>
    <name evidence="3" type="ORF">BTBSAS_90046</name>
    <name evidence="2" type="ORF">CNY62_03155</name>
</gene>
<evidence type="ECO:0000256" key="1">
    <source>
        <dbReference type="SAM" id="Phobius"/>
    </source>
</evidence>
<keyword evidence="1" id="KW-1133">Transmembrane helix</keyword>
<keyword evidence="4" id="KW-1185">Reference proteome</keyword>
<evidence type="ECO:0000313" key="3">
    <source>
        <dbReference type="EMBL" id="SPP30832.1"/>
    </source>
</evidence>
<dbReference type="KEGG" id="bths:CNY62_03155"/>
<name>A0A1D2LJV1_BROTH</name>
<sequence length="71" mass="7981">MDKTMNQLLISLLFVCIGSVLGIIIFLIGSGELNIVMLLTLIFITSVSFVIFRYILTTYIKDGENKKKPLL</sequence>
<organism evidence="2 4">
    <name type="scientific">Brochothrix thermosphacta</name>
    <name type="common">Microbacterium thermosphactum</name>
    <dbReference type="NCBI Taxonomy" id="2756"/>
    <lineage>
        <taxon>Bacteria</taxon>
        <taxon>Bacillati</taxon>
        <taxon>Bacillota</taxon>
        <taxon>Bacilli</taxon>
        <taxon>Bacillales</taxon>
        <taxon>Listeriaceae</taxon>
        <taxon>Brochothrix</taxon>
    </lineage>
</organism>
<evidence type="ECO:0000313" key="5">
    <source>
        <dbReference type="Proteomes" id="UP000270190"/>
    </source>
</evidence>
<dbReference type="STRING" id="2756.BFR44_00725"/>
<proteinExistence type="predicted"/>
<reference evidence="3" key="2">
    <citation type="submission" date="2018-04" db="EMBL/GenBank/DDBJ databases">
        <authorList>
            <person name="Go L.Y."/>
            <person name="Mitchell J.A."/>
        </authorList>
    </citation>
    <scope>NUCLEOTIDE SEQUENCE</scope>
    <source>
        <strain evidence="3">BSAS1 3</strain>
    </source>
</reference>
<dbReference type="Proteomes" id="UP000243591">
    <property type="component" value="Chromosome"/>
</dbReference>
<dbReference type="EMBL" id="CP023483">
    <property type="protein sequence ID" value="ATF25477.1"/>
    <property type="molecule type" value="Genomic_DNA"/>
</dbReference>
<keyword evidence="1" id="KW-0472">Membrane</keyword>
<dbReference type="RefSeq" id="WP_029091607.1">
    <property type="nucleotide sequence ID" value="NZ_CBCPHX010000005.1"/>
</dbReference>
<evidence type="ECO:0000313" key="4">
    <source>
        <dbReference type="Proteomes" id="UP000243591"/>
    </source>
</evidence>